<dbReference type="AlphaFoldDB" id="A0A3P6EQD4"/>
<evidence type="ECO:0000313" key="1">
    <source>
        <dbReference type="EMBL" id="VDD33249.1"/>
    </source>
</evidence>
<organism evidence="1">
    <name type="scientific">Brassica oleracea</name>
    <name type="common">Wild cabbage</name>
    <dbReference type="NCBI Taxonomy" id="3712"/>
    <lineage>
        <taxon>Eukaryota</taxon>
        <taxon>Viridiplantae</taxon>
        <taxon>Streptophyta</taxon>
        <taxon>Embryophyta</taxon>
        <taxon>Tracheophyta</taxon>
        <taxon>Spermatophyta</taxon>
        <taxon>Magnoliopsida</taxon>
        <taxon>eudicotyledons</taxon>
        <taxon>Gunneridae</taxon>
        <taxon>Pentapetalae</taxon>
        <taxon>rosids</taxon>
        <taxon>malvids</taxon>
        <taxon>Brassicales</taxon>
        <taxon>Brassicaceae</taxon>
        <taxon>Brassiceae</taxon>
        <taxon>Brassica</taxon>
    </lineage>
</organism>
<protein>
    <submittedName>
        <fullName evidence="1">Uncharacterized protein</fullName>
    </submittedName>
</protein>
<sequence length="88" mass="9917">MKMNSSTLFHSLPLPLSRSRVCSEEVTKRLHICTIKNRAKGLVFSFLNLLRPEEDLIIRSKAGLVPSTPSNNTLFIKTDNSISRIMTT</sequence>
<accession>A0A3P6EQD4</accession>
<proteinExistence type="predicted"/>
<name>A0A3P6EQD4_BRAOL</name>
<dbReference type="EMBL" id="LR031875">
    <property type="protein sequence ID" value="VDD33249.1"/>
    <property type="molecule type" value="Genomic_DNA"/>
</dbReference>
<gene>
    <name evidence="1" type="ORF">BOLC9T58572H</name>
</gene>
<reference evidence="1" key="1">
    <citation type="submission" date="2018-11" db="EMBL/GenBank/DDBJ databases">
        <authorList>
            <consortium name="Genoscope - CEA"/>
            <person name="William W."/>
        </authorList>
    </citation>
    <scope>NUCLEOTIDE SEQUENCE</scope>
</reference>